<dbReference type="InParanoid" id="A0A317ZNY2"/>
<feature type="domain" description="Endonuclease/exonuclease/phosphatase" evidence="1">
    <location>
        <begin position="5"/>
        <end position="220"/>
    </location>
</feature>
<evidence type="ECO:0000313" key="3">
    <source>
        <dbReference type="Proteomes" id="UP000247099"/>
    </source>
</evidence>
<dbReference type="InterPro" id="IPR005135">
    <property type="entry name" value="Endo/exonuclease/phosphatase"/>
</dbReference>
<keyword evidence="3" id="KW-1185">Reference proteome</keyword>
<dbReference type="Proteomes" id="UP000247099">
    <property type="component" value="Unassembled WGS sequence"/>
</dbReference>
<comment type="caution">
    <text evidence="2">The sequence shown here is derived from an EMBL/GenBank/DDBJ whole genome shotgun (WGS) entry which is preliminary data.</text>
</comment>
<dbReference type="RefSeq" id="WP_110130052.1">
    <property type="nucleotide sequence ID" value="NZ_QHJQ01000002.1"/>
</dbReference>
<reference evidence="2 3" key="1">
    <citation type="submission" date="2018-05" db="EMBL/GenBank/DDBJ databases">
        <title>Coraliomargarita sinensis sp. nov., isolated from a marine solar saltern.</title>
        <authorList>
            <person name="Zhou L.Y."/>
        </authorList>
    </citation>
    <scope>NUCLEOTIDE SEQUENCE [LARGE SCALE GENOMIC DNA]</scope>
    <source>
        <strain evidence="2 3">WN38</strain>
    </source>
</reference>
<dbReference type="GO" id="GO:0006506">
    <property type="term" value="P:GPI anchor biosynthetic process"/>
    <property type="evidence" value="ECO:0007669"/>
    <property type="project" value="TreeGrafter"/>
</dbReference>
<dbReference type="OrthoDB" id="155529at2"/>
<dbReference type="Pfam" id="PF03372">
    <property type="entry name" value="Exo_endo_phos"/>
    <property type="match status" value="1"/>
</dbReference>
<accession>A0A317ZNY2</accession>
<protein>
    <recommendedName>
        <fullName evidence="1">Endonuclease/exonuclease/phosphatase domain-containing protein</fullName>
    </recommendedName>
</protein>
<name>A0A317ZNY2_9BACT</name>
<dbReference type="Gene3D" id="3.60.10.10">
    <property type="entry name" value="Endonuclease/exonuclease/phosphatase"/>
    <property type="match status" value="1"/>
</dbReference>
<proteinExistence type="predicted"/>
<dbReference type="PANTHER" id="PTHR14859">
    <property type="entry name" value="CALCOFLUOR WHITE HYPERSENSITIVE PROTEIN PRECURSOR"/>
    <property type="match status" value="1"/>
</dbReference>
<dbReference type="EMBL" id="QHJQ01000002">
    <property type="protein sequence ID" value="PXA05051.1"/>
    <property type="molecule type" value="Genomic_DNA"/>
</dbReference>
<dbReference type="AlphaFoldDB" id="A0A317ZNY2"/>
<organism evidence="2 3">
    <name type="scientific">Coraliomargarita sinensis</name>
    <dbReference type="NCBI Taxonomy" id="2174842"/>
    <lineage>
        <taxon>Bacteria</taxon>
        <taxon>Pseudomonadati</taxon>
        <taxon>Verrucomicrobiota</taxon>
        <taxon>Opitutia</taxon>
        <taxon>Puniceicoccales</taxon>
        <taxon>Coraliomargaritaceae</taxon>
        <taxon>Coraliomargarita</taxon>
    </lineage>
</organism>
<dbReference type="GO" id="GO:0003824">
    <property type="term" value="F:catalytic activity"/>
    <property type="evidence" value="ECO:0007669"/>
    <property type="project" value="InterPro"/>
</dbReference>
<evidence type="ECO:0000313" key="2">
    <source>
        <dbReference type="EMBL" id="PXA05051.1"/>
    </source>
</evidence>
<sequence length="229" mass="26130">MLRFLTYNIHGCIGRTRNYEPKTVLEVIRQSDADIVALQEVIDEKRDRIRFIDALHELGYCSVVHAKTIDKPEGPYGIALLSRIEPSEVQEIELGGLEPRKALRFHIEHPEGALDICNTHLGLAGTERWKQIEKLSEILAKADQRHGDKLQILMGDLNEWRPGTRLIRKLRKHFQWVSTIPTFPSRRPVFSLDRVAIRGNPTSVHFHRIDDSGAVRASDHRALLAVVST</sequence>
<dbReference type="FunCoup" id="A0A317ZNY2">
    <property type="interactions" value="24"/>
</dbReference>
<dbReference type="SUPFAM" id="SSF56219">
    <property type="entry name" value="DNase I-like"/>
    <property type="match status" value="1"/>
</dbReference>
<dbReference type="InterPro" id="IPR051916">
    <property type="entry name" value="GPI-anchor_lipid_remodeler"/>
</dbReference>
<dbReference type="PANTHER" id="PTHR14859:SF1">
    <property type="entry name" value="PGAP2-INTERACTING PROTEIN"/>
    <property type="match status" value="1"/>
</dbReference>
<evidence type="ECO:0000259" key="1">
    <source>
        <dbReference type="Pfam" id="PF03372"/>
    </source>
</evidence>
<dbReference type="InterPro" id="IPR036691">
    <property type="entry name" value="Endo/exonu/phosph_ase_sf"/>
</dbReference>
<gene>
    <name evidence="2" type="ORF">DDZ13_03545</name>
</gene>
<dbReference type="GO" id="GO:0016020">
    <property type="term" value="C:membrane"/>
    <property type="evidence" value="ECO:0007669"/>
    <property type="project" value="GOC"/>
</dbReference>